<keyword evidence="2" id="KW-1185">Reference proteome</keyword>
<protein>
    <recommendedName>
        <fullName evidence="3">DUF4919 domain-containing protein</fullName>
    </recommendedName>
</protein>
<evidence type="ECO:0000313" key="2">
    <source>
        <dbReference type="Proteomes" id="UP000198931"/>
    </source>
</evidence>
<reference evidence="1 2" key="1">
    <citation type="submission" date="2016-10" db="EMBL/GenBank/DDBJ databases">
        <authorList>
            <person name="de Groot N.N."/>
        </authorList>
    </citation>
    <scope>NUCLEOTIDE SEQUENCE [LARGE SCALE GENOMIC DNA]</scope>
    <source>
        <strain evidence="1 2">DSM 26000</strain>
    </source>
</reference>
<evidence type="ECO:0000313" key="1">
    <source>
        <dbReference type="EMBL" id="SFI39443.1"/>
    </source>
</evidence>
<accession>A0A1I3HUZ8</accession>
<dbReference type="STRING" id="1125876.SAMN05443292_2402"/>
<name>A0A1I3HUZ8_9FLAO</name>
<dbReference type="RefSeq" id="WP_143093383.1">
    <property type="nucleotide sequence ID" value="NZ_FOQT01000004.1"/>
</dbReference>
<dbReference type="Proteomes" id="UP000198931">
    <property type="component" value="Unassembled WGS sequence"/>
</dbReference>
<proteinExistence type="predicted"/>
<evidence type="ECO:0008006" key="3">
    <source>
        <dbReference type="Google" id="ProtNLM"/>
    </source>
</evidence>
<dbReference type="OrthoDB" id="686440at2"/>
<sequence length="222" mass="25845">MRKILLLLLIIPSLFFSQKNFEYKTDFNKILKETKDKKSELYYPNLLDRYNKVDSTLTGKEILSMLIAFTADKNYKPYKDIDFGRNLYKLNEDKKYDEVIKSGQTFLIKHPFDLKTNFEVAYSYHKLGKQKQADNYMLKGIQIFKAMSYSGDGLTIENPMFTLNPSDGQDFILKSLSGNLGTMGSGRDKDENFTDILEAKFENGTVQTFYFIIQHAVKKMFE</sequence>
<gene>
    <name evidence="1" type="ORF">SAMN05443292_2402</name>
</gene>
<dbReference type="AlphaFoldDB" id="A0A1I3HUZ8"/>
<dbReference type="Pfam" id="PF16266">
    <property type="entry name" value="DUF4919"/>
    <property type="match status" value="1"/>
</dbReference>
<dbReference type="InterPro" id="IPR032578">
    <property type="entry name" value="DUF4919"/>
</dbReference>
<dbReference type="EMBL" id="FOQT01000004">
    <property type="protein sequence ID" value="SFI39443.1"/>
    <property type="molecule type" value="Genomic_DNA"/>
</dbReference>
<organism evidence="1 2">
    <name type="scientific">Halpernia frigidisoli</name>
    <dbReference type="NCBI Taxonomy" id="1125876"/>
    <lineage>
        <taxon>Bacteria</taxon>
        <taxon>Pseudomonadati</taxon>
        <taxon>Bacteroidota</taxon>
        <taxon>Flavobacteriia</taxon>
        <taxon>Flavobacteriales</taxon>
        <taxon>Weeksellaceae</taxon>
        <taxon>Chryseobacterium group</taxon>
        <taxon>Halpernia</taxon>
    </lineage>
</organism>